<protein>
    <recommendedName>
        <fullName evidence="8">DH domain-containing protein</fullName>
    </recommendedName>
</protein>
<dbReference type="Pfam" id="PF00621">
    <property type="entry name" value="RhoGEF"/>
    <property type="match status" value="1"/>
</dbReference>
<dbReference type="InterPro" id="IPR035899">
    <property type="entry name" value="DBL_dom_sf"/>
</dbReference>
<evidence type="ECO:0000256" key="3">
    <source>
        <dbReference type="ARBA" id="ARBA00022729"/>
    </source>
</evidence>
<dbReference type="SUPFAM" id="SSF48065">
    <property type="entry name" value="DBL homology domain (DH-domain)"/>
    <property type="match status" value="1"/>
</dbReference>
<keyword evidence="5" id="KW-0472">Membrane</keyword>
<dbReference type="SUPFAM" id="SSF52058">
    <property type="entry name" value="L domain-like"/>
    <property type="match status" value="1"/>
</dbReference>
<keyword evidence="10" id="KW-1185">Reference proteome</keyword>
<dbReference type="Gene3D" id="3.80.10.10">
    <property type="entry name" value="Ribonuclease Inhibitor"/>
    <property type="match status" value="1"/>
</dbReference>
<dbReference type="PANTHER" id="PTHR48063:SF93">
    <property type="entry name" value="LEUCINE-RICH REPEAT-CONTAINING N-TERMINAL PLANT-TYPE DOMAIN-CONTAINING PROTEIN"/>
    <property type="match status" value="1"/>
</dbReference>
<dbReference type="PROSITE" id="PS50010">
    <property type="entry name" value="DH_2"/>
    <property type="match status" value="1"/>
</dbReference>
<comment type="caution">
    <text evidence="9">The sequence shown here is derived from an EMBL/GenBank/DDBJ whole genome shotgun (WGS) entry which is preliminary data.</text>
</comment>
<evidence type="ECO:0000256" key="1">
    <source>
        <dbReference type="ARBA" id="ARBA00004370"/>
    </source>
</evidence>
<feature type="domain" description="DH" evidence="8">
    <location>
        <begin position="325"/>
        <end position="536"/>
    </location>
</feature>
<dbReference type="PANTHER" id="PTHR48063">
    <property type="entry name" value="LRR RECEPTOR-LIKE KINASE"/>
    <property type="match status" value="1"/>
</dbReference>
<dbReference type="OrthoDB" id="4087793at2759"/>
<organism evidence="9 10">
    <name type="scientific">Geotrichum candidum</name>
    <name type="common">Oospora lactis</name>
    <name type="synonym">Dipodascus geotrichum</name>
    <dbReference type="NCBI Taxonomy" id="1173061"/>
    <lineage>
        <taxon>Eukaryota</taxon>
        <taxon>Fungi</taxon>
        <taxon>Dikarya</taxon>
        <taxon>Ascomycota</taxon>
        <taxon>Saccharomycotina</taxon>
        <taxon>Dipodascomycetes</taxon>
        <taxon>Dipodascales</taxon>
        <taxon>Dipodascaceae</taxon>
        <taxon>Geotrichum</taxon>
    </lineage>
</organism>
<evidence type="ECO:0000256" key="6">
    <source>
        <dbReference type="ARBA" id="ARBA00023180"/>
    </source>
</evidence>
<proteinExistence type="predicted"/>
<dbReference type="GO" id="GO:0005085">
    <property type="term" value="F:guanyl-nucleotide exchange factor activity"/>
    <property type="evidence" value="ECO:0007669"/>
    <property type="project" value="InterPro"/>
</dbReference>
<dbReference type="InterPro" id="IPR032675">
    <property type="entry name" value="LRR_dom_sf"/>
</dbReference>
<dbReference type="AlphaFoldDB" id="A0A0J9XG86"/>
<keyword evidence="3" id="KW-0732">Signal</keyword>
<keyword evidence="4" id="KW-1133">Transmembrane helix</keyword>
<dbReference type="InterPro" id="IPR001611">
    <property type="entry name" value="Leu-rich_rpt"/>
</dbReference>
<feature type="compositionally biased region" description="Low complexity" evidence="7">
    <location>
        <begin position="238"/>
        <end position="256"/>
    </location>
</feature>
<dbReference type="EMBL" id="CCBN010000015">
    <property type="protein sequence ID" value="CDO56406.1"/>
    <property type="molecule type" value="Genomic_DNA"/>
</dbReference>
<dbReference type="Proteomes" id="UP000242525">
    <property type="component" value="Unassembled WGS sequence"/>
</dbReference>
<sequence>MEVSQLHDLDAEFDKLISITEHELSKTINATELVKGRATATIATYVPSVEKPPPNIALPIPPPISPYLSLTFLDVSNTTDNFPEWLPECINLTHLIAANHHLTAIPSFVTEKLTKLQVIDLSWNQLNEWPMQFAKLPDLKVLNLEGNPFFVRLIENNPRFWIEYSKSTSSENINGNDVARTHTNHINPIMSKKPIISESKKKTGWFSRRKSVAIREHKEQDSESDEEESVLTSLDPVSSLSCTTTDSLSTSSTTSSNAKPKYKVSKILQHKSSVLISLLRDVYELVTKEPPADPVKSDATSVDIASSKMSVHSSSSSSTSASLATLTTAINTAIEEEKTYITKLTEFSTVYLNSKRIPTGKNEHLKSLLAPFPVFHQFHSSVMLGGLQRFKVNQNYAQLSQVVAAHIDIFRLYYYGYVIELEKRQELVAFLKRVSDMETSNSDMNGSSMSQITRSKWYREADWVQHCVRHKQHSLPGIIDYLQLPVVQLKRYRVLFLRLAKLEHMLTEGHVPTQESKLLIGINEQLEKVFKEIENKKPLILQKRRLADFDRVFNLRAKIPENQDRLYLGDASILLQREVTLLSGMNVEYSVHKSKFNLLLYRVIVCDDVVAVIDEDKRKLVKMAIKNKVRVTQHGQSIRIVFSASCVWHGTLRAFYGDFFKPKP</sequence>
<evidence type="ECO:0000259" key="8">
    <source>
        <dbReference type="PROSITE" id="PS50010"/>
    </source>
</evidence>
<evidence type="ECO:0000313" key="10">
    <source>
        <dbReference type="Proteomes" id="UP000242525"/>
    </source>
</evidence>
<dbReference type="GO" id="GO:0016020">
    <property type="term" value="C:membrane"/>
    <property type="evidence" value="ECO:0007669"/>
    <property type="project" value="UniProtKB-SubCell"/>
</dbReference>
<evidence type="ECO:0000313" key="9">
    <source>
        <dbReference type="EMBL" id="CDO56406.1"/>
    </source>
</evidence>
<dbReference type="Pfam" id="PF13855">
    <property type="entry name" value="LRR_8"/>
    <property type="match status" value="1"/>
</dbReference>
<gene>
    <name evidence="9" type="ORF">BN980_GECA15s00780g</name>
</gene>
<comment type="subcellular location">
    <subcellularLocation>
        <location evidence="1">Membrane</location>
    </subcellularLocation>
</comment>
<name>A0A0J9XG86_GEOCN</name>
<evidence type="ECO:0000256" key="5">
    <source>
        <dbReference type="ARBA" id="ARBA00023136"/>
    </source>
</evidence>
<accession>A0A0J9XG86</accession>
<dbReference type="InterPro" id="IPR000219">
    <property type="entry name" value="DH_dom"/>
</dbReference>
<evidence type="ECO:0000256" key="2">
    <source>
        <dbReference type="ARBA" id="ARBA00022692"/>
    </source>
</evidence>
<keyword evidence="2" id="KW-0812">Transmembrane</keyword>
<dbReference type="Gene3D" id="1.20.900.10">
    <property type="entry name" value="Dbl homology (DH) domain"/>
    <property type="match status" value="1"/>
</dbReference>
<evidence type="ECO:0000256" key="4">
    <source>
        <dbReference type="ARBA" id="ARBA00022989"/>
    </source>
</evidence>
<dbReference type="InterPro" id="IPR046956">
    <property type="entry name" value="RLP23-like"/>
</dbReference>
<evidence type="ECO:0000256" key="7">
    <source>
        <dbReference type="SAM" id="MobiDB-lite"/>
    </source>
</evidence>
<keyword evidence="6" id="KW-0325">Glycoprotein</keyword>
<reference evidence="9" key="1">
    <citation type="submission" date="2014-03" db="EMBL/GenBank/DDBJ databases">
        <authorList>
            <person name="Casaregola S."/>
        </authorList>
    </citation>
    <scope>NUCLEOTIDE SEQUENCE [LARGE SCALE GENOMIC DNA]</scope>
    <source>
        <strain evidence="9">CLIB 918</strain>
    </source>
</reference>
<feature type="region of interest" description="Disordered" evidence="7">
    <location>
        <begin position="215"/>
        <end position="262"/>
    </location>
</feature>